<organism evidence="2 3">
    <name type="scientific">Leptotrichia wadei</name>
    <dbReference type="NCBI Taxonomy" id="157687"/>
    <lineage>
        <taxon>Bacteria</taxon>
        <taxon>Fusobacteriati</taxon>
        <taxon>Fusobacteriota</taxon>
        <taxon>Fusobacteriia</taxon>
        <taxon>Fusobacteriales</taxon>
        <taxon>Leptotrichiaceae</taxon>
        <taxon>Leptotrichia</taxon>
    </lineage>
</organism>
<sequence>MEKPNYFGILPANVRYDKNLKPMEKILYTEISSLTNKDGYCYATNSYFSRLYEVHKNTVGTWINNLEKQGYIKTVLIYKKGTKEIIERRIYINQKIDVPINEKVDTYQQKDLEPINEKVDTYQQKDLEPINEKVDTPINENIEENNTSINNKINNIYLYKGKEFEKAFSDFKIMRIGKKEPLSKPAEDLILMKLYRLAGDNEQLAIEILNKSTINSWKDIFPIDKKQGGNKNGNTGNKRSYTRNTEKKGFDKHNDYKPDYSKGFDDWN</sequence>
<reference evidence="2 3" key="1">
    <citation type="submission" date="2019-07" db="EMBL/GenBank/DDBJ databases">
        <title>Complete Genome Sequence of Leptotrichia wadei Strain JMUB3934.</title>
        <authorList>
            <person name="Watanabe S."/>
            <person name="Cui L."/>
        </authorList>
    </citation>
    <scope>NUCLEOTIDE SEQUENCE [LARGE SCALE GENOMIC DNA]</scope>
    <source>
        <strain evidence="2 3">JMUB3934</strain>
    </source>
</reference>
<proteinExistence type="predicted"/>
<evidence type="ECO:0000313" key="3">
    <source>
        <dbReference type="Proteomes" id="UP000321501"/>
    </source>
</evidence>
<protein>
    <recommendedName>
        <fullName evidence="4">Helix-turn-helix domain-containing protein</fullName>
    </recommendedName>
</protein>
<accession>A0A510KGB5</accession>
<feature type="region of interest" description="Disordered" evidence="1">
    <location>
        <begin position="225"/>
        <end position="268"/>
    </location>
</feature>
<evidence type="ECO:0000256" key="1">
    <source>
        <dbReference type="SAM" id="MobiDB-lite"/>
    </source>
</evidence>
<evidence type="ECO:0008006" key="4">
    <source>
        <dbReference type="Google" id="ProtNLM"/>
    </source>
</evidence>
<gene>
    <name evidence="2" type="ORF">JMUB3934_1027</name>
</gene>
<name>A0A510KGB5_9FUSO</name>
<feature type="compositionally biased region" description="Basic and acidic residues" evidence="1">
    <location>
        <begin position="244"/>
        <end position="268"/>
    </location>
</feature>
<evidence type="ECO:0000313" key="2">
    <source>
        <dbReference type="EMBL" id="BBM49731.1"/>
    </source>
</evidence>
<dbReference type="InterPro" id="IPR036388">
    <property type="entry name" value="WH-like_DNA-bd_sf"/>
</dbReference>
<dbReference type="AlphaFoldDB" id="A0A510KGB5"/>
<dbReference type="Gene3D" id="1.10.10.10">
    <property type="entry name" value="Winged helix-like DNA-binding domain superfamily/Winged helix DNA-binding domain"/>
    <property type="match status" value="1"/>
</dbReference>
<dbReference type="Proteomes" id="UP000321501">
    <property type="component" value="Chromosome"/>
</dbReference>
<dbReference type="EMBL" id="AP019835">
    <property type="protein sequence ID" value="BBM49731.1"/>
    <property type="molecule type" value="Genomic_DNA"/>
</dbReference>
<dbReference type="Pfam" id="PF13730">
    <property type="entry name" value="HTH_36"/>
    <property type="match status" value="1"/>
</dbReference>